<sequence length="114" mass="12644">MERTVKVAGEDTAVRTLKIKDQTAACKEIAAPEVVRKITVIAYDVIDGEFLTLTSDVEDKDYPEFEVPLALLAKAFACELEEVETTLLTKLPMTTEITVKEREIKDLTVLPSSV</sequence>
<reference evidence="1" key="1">
    <citation type="submission" date="2022-08" db="UniProtKB">
        <authorList>
            <consortium name="EnsemblMetazoa"/>
        </authorList>
    </citation>
    <scope>IDENTIFICATION</scope>
    <source>
        <strain evidence="1">05x7-T-G4-1.051#20</strain>
    </source>
</reference>
<evidence type="ECO:0000313" key="2">
    <source>
        <dbReference type="Proteomes" id="UP000005408"/>
    </source>
</evidence>
<organism evidence="1 2">
    <name type="scientific">Magallana gigas</name>
    <name type="common">Pacific oyster</name>
    <name type="synonym">Crassostrea gigas</name>
    <dbReference type="NCBI Taxonomy" id="29159"/>
    <lineage>
        <taxon>Eukaryota</taxon>
        <taxon>Metazoa</taxon>
        <taxon>Spiralia</taxon>
        <taxon>Lophotrochozoa</taxon>
        <taxon>Mollusca</taxon>
        <taxon>Bivalvia</taxon>
        <taxon>Autobranchia</taxon>
        <taxon>Pteriomorphia</taxon>
        <taxon>Ostreida</taxon>
        <taxon>Ostreoidea</taxon>
        <taxon>Ostreidae</taxon>
        <taxon>Magallana</taxon>
    </lineage>
</organism>
<protein>
    <submittedName>
        <fullName evidence="1">Uncharacterized protein</fullName>
    </submittedName>
</protein>
<name>A0A8W8NYT0_MAGGI</name>
<keyword evidence="2" id="KW-1185">Reference proteome</keyword>
<dbReference type="EnsemblMetazoa" id="G7597.1">
    <property type="protein sequence ID" value="G7597.1:cds"/>
    <property type="gene ID" value="G7597"/>
</dbReference>
<dbReference type="AlphaFoldDB" id="A0A8W8NYT0"/>
<evidence type="ECO:0000313" key="1">
    <source>
        <dbReference type="EnsemblMetazoa" id="G7597.1:cds"/>
    </source>
</evidence>
<dbReference type="Proteomes" id="UP000005408">
    <property type="component" value="Unassembled WGS sequence"/>
</dbReference>
<proteinExistence type="predicted"/>
<accession>A0A8W8NYT0</accession>